<reference evidence="2" key="1">
    <citation type="submission" date="2021-01" db="EMBL/GenBank/DDBJ databases">
        <title>Genome public.</title>
        <authorList>
            <person name="Liu C."/>
            <person name="Sun Q."/>
        </authorList>
    </citation>
    <scope>NUCLEOTIDE SEQUENCE [LARGE SCALE GENOMIC DNA]</scope>
    <source>
        <strain evidence="2">YIM B02556</strain>
    </source>
</reference>
<gene>
    <name evidence="1" type="ORF">JHL17_17345</name>
</gene>
<comment type="caution">
    <text evidence="1">The sequence shown here is derived from an EMBL/GenBank/DDBJ whole genome shotgun (WGS) entry which is preliminary data.</text>
</comment>
<dbReference type="EMBL" id="JAENHM010000051">
    <property type="protein sequence ID" value="MBK1839179.1"/>
    <property type="molecule type" value="Genomic_DNA"/>
</dbReference>
<name>A0ABS1F701_9PROT</name>
<accession>A0ABS1F701</accession>
<keyword evidence="2" id="KW-1185">Reference proteome</keyword>
<evidence type="ECO:0000313" key="2">
    <source>
        <dbReference type="Proteomes" id="UP000652760"/>
    </source>
</evidence>
<evidence type="ECO:0000313" key="1">
    <source>
        <dbReference type="EMBL" id="MBK1839179.1"/>
    </source>
</evidence>
<dbReference type="Proteomes" id="UP000652760">
    <property type="component" value="Unassembled WGS sequence"/>
</dbReference>
<proteinExistence type="predicted"/>
<sequence length="50" mass="5250">MTVLCITAATSILSIGLLVGFDLCIDLPSGMAGTWAARSDRDRSSEDMMG</sequence>
<organism evidence="1 2">
    <name type="scientific">Azospirillum endophyticum</name>
    <dbReference type="NCBI Taxonomy" id="2800326"/>
    <lineage>
        <taxon>Bacteria</taxon>
        <taxon>Pseudomonadati</taxon>
        <taxon>Pseudomonadota</taxon>
        <taxon>Alphaproteobacteria</taxon>
        <taxon>Rhodospirillales</taxon>
        <taxon>Azospirillaceae</taxon>
        <taxon>Azospirillum</taxon>
    </lineage>
</organism>
<dbReference type="RefSeq" id="WP_200194872.1">
    <property type="nucleotide sequence ID" value="NZ_JAENHM010000051.1"/>
</dbReference>
<protein>
    <submittedName>
        <fullName evidence="1">Uncharacterized protein</fullName>
    </submittedName>
</protein>